<comment type="subcellular location">
    <subcellularLocation>
        <location evidence="1">Cell membrane</location>
        <topology evidence="1">Multi-pass membrane protein</topology>
    </subcellularLocation>
</comment>
<dbReference type="InterPro" id="IPR005170">
    <property type="entry name" value="Transptr-assoc_dom"/>
</dbReference>
<dbReference type="SUPFAM" id="SSF56176">
    <property type="entry name" value="FAD-binding/transporter-associated domain-like"/>
    <property type="match status" value="1"/>
</dbReference>
<evidence type="ECO:0000313" key="14">
    <source>
        <dbReference type="EMBL" id="PSF32664.1"/>
    </source>
</evidence>
<evidence type="ECO:0000256" key="8">
    <source>
        <dbReference type="ARBA" id="ARBA00023136"/>
    </source>
</evidence>
<feature type="domain" description="CBS" evidence="12">
    <location>
        <begin position="293"/>
        <end position="353"/>
    </location>
</feature>
<dbReference type="GO" id="GO:0050660">
    <property type="term" value="F:flavin adenine dinucleotide binding"/>
    <property type="evidence" value="ECO:0007669"/>
    <property type="project" value="InterPro"/>
</dbReference>
<dbReference type="GO" id="GO:0005886">
    <property type="term" value="C:plasma membrane"/>
    <property type="evidence" value="ECO:0007669"/>
    <property type="project" value="UniProtKB-SubCell"/>
</dbReference>
<dbReference type="InterPro" id="IPR036318">
    <property type="entry name" value="FAD-bd_PCMH-like_sf"/>
</dbReference>
<dbReference type="Proteomes" id="UP000239001">
    <property type="component" value="Unassembled WGS sequence"/>
</dbReference>
<protein>
    <recommendedName>
        <fullName evidence="16">HlyC/CorC family transporter</fullName>
    </recommendedName>
</protein>
<keyword evidence="6 10" id="KW-1133">Transmembrane helix</keyword>
<evidence type="ECO:0000256" key="2">
    <source>
        <dbReference type="ARBA" id="ARBA00006337"/>
    </source>
</evidence>
<feature type="transmembrane region" description="Helical" evidence="11">
    <location>
        <begin position="105"/>
        <end position="124"/>
    </location>
</feature>
<dbReference type="SMART" id="SM01091">
    <property type="entry name" value="CorC_HlyC"/>
    <property type="match status" value="1"/>
</dbReference>
<feature type="transmembrane region" description="Helical" evidence="11">
    <location>
        <begin position="145"/>
        <end position="164"/>
    </location>
</feature>
<dbReference type="Pfam" id="PF00571">
    <property type="entry name" value="CBS"/>
    <property type="match status" value="2"/>
</dbReference>
<dbReference type="EMBL" id="PXOH01000036">
    <property type="protein sequence ID" value="PSF32664.1"/>
    <property type="molecule type" value="Genomic_DNA"/>
</dbReference>
<dbReference type="InterPro" id="IPR051676">
    <property type="entry name" value="UPF0053_domain"/>
</dbReference>
<accession>A0A2T1LSD2</accession>
<dbReference type="PROSITE" id="PS51846">
    <property type="entry name" value="CNNM"/>
    <property type="match status" value="1"/>
</dbReference>
<feature type="domain" description="CNNM transmembrane" evidence="13">
    <location>
        <begin position="2"/>
        <end position="227"/>
    </location>
</feature>
<proteinExistence type="inferred from homology"/>
<organism evidence="14 15">
    <name type="scientific">Aphanothece hegewaldii CCALA 016</name>
    <dbReference type="NCBI Taxonomy" id="2107694"/>
    <lineage>
        <taxon>Bacteria</taxon>
        <taxon>Bacillati</taxon>
        <taxon>Cyanobacteriota</taxon>
        <taxon>Cyanophyceae</taxon>
        <taxon>Oscillatoriophycideae</taxon>
        <taxon>Chroococcales</taxon>
        <taxon>Aphanothecaceae</taxon>
        <taxon>Aphanothece</taxon>
    </lineage>
</organism>
<comment type="caution">
    <text evidence="14">The sequence shown here is derived from an EMBL/GenBank/DDBJ whole genome shotgun (WGS) entry which is preliminary data.</text>
</comment>
<reference evidence="14 15" key="2">
    <citation type="submission" date="2018-03" db="EMBL/GenBank/DDBJ databases">
        <authorList>
            <person name="Keele B.F."/>
        </authorList>
    </citation>
    <scope>NUCLEOTIDE SEQUENCE [LARGE SCALE GENOMIC DNA]</scope>
    <source>
        <strain evidence="14 15">CCALA 016</strain>
    </source>
</reference>
<evidence type="ECO:0000259" key="12">
    <source>
        <dbReference type="PROSITE" id="PS51371"/>
    </source>
</evidence>
<dbReference type="InterPro" id="IPR000644">
    <property type="entry name" value="CBS_dom"/>
</dbReference>
<name>A0A2T1LSD2_9CHRO</name>
<dbReference type="PANTHER" id="PTHR43099">
    <property type="entry name" value="UPF0053 PROTEIN YRKA"/>
    <property type="match status" value="1"/>
</dbReference>
<evidence type="ECO:0000259" key="13">
    <source>
        <dbReference type="PROSITE" id="PS51846"/>
    </source>
</evidence>
<dbReference type="PROSITE" id="PS51371">
    <property type="entry name" value="CBS"/>
    <property type="match status" value="1"/>
</dbReference>
<evidence type="ECO:0000313" key="15">
    <source>
        <dbReference type="Proteomes" id="UP000239001"/>
    </source>
</evidence>
<evidence type="ECO:0000256" key="4">
    <source>
        <dbReference type="ARBA" id="ARBA00022692"/>
    </source>
</evidence>
<evidence type="ECO:0000256" key="11">
    <source>
        <dbReference type="SAM" id="Phobius"/>
    </source>
</evidence>
<dbReference type="RefSeq" id="WP_106458929.1">
    <property type="nucleotide sequence ID" value="NZ_PXOH01000036.1"/>
</dbReference>
<evidence type="ECO:0000256" key="9">
    <source>
        <dbReference type="PROSITE-ProRule" id="PRU00703"/>
    </source>
</evidence>
<evidence type="ECO:0000256" key="6">
    <source>
        <dbReference type="ARBA" id="ARBA00022989"/>
    </source>
</evidence>
<keyword evidence="4 10" id="KW-0812">Transmembrane</keyword>
<dbReference type="SUPFAM" id="SSF54631">
    <property type="entry name" value="CBS-domain pair"/>
    <property type="match status" value="1"/>
</dbReference>
<dbReference type="OrthoDB" id="9798188at2"/>
<dbReference type="InterPro" id="IPR046342">
    <property type="entry name" value="CBS_dom_sf"/>
</dbReference>
<dbReference type="InterPro" id="IPR002550">
    <property type="entry name" value="CNNM"/>
</dbReference>
<keyword evidence="15" id="KW-1185">Reference proteome</keyword>
<evidence type="ECO:0000256" key="5">
    <source>
        <dbReference type="ARBA" id="ARBA00022737"/>
    </source>
</evidence>
<keyword evidence="3" id="KW-1003">Cell membrane</keyword>
<sequence>MTSEDLILRLSLVLFLILLNAFFVTAEFSIVSVRRSRIIQLVKSGDTLAQTVQSLQRSLDRLLTTTQIGITFSSLALGWIGESTMATLIKNGILYLPLTLSSAEIYSHILSVPLAFIFIAYLQIVLGELCPKSLALIYAEKLAKLLAVPIGVISQIFNPFIWILNQSTGFLLSLFGIRSSDTRWHDRLTLQELQLMISTKEVSMGLEDDQREIINNVFKFKEVTAEEIMIPRTQVVAISKYATFKTLLEEVSRSGYSRYPVKGDSLDDIKGMIDFKDLAIPLAQNSINANTLLQPWSKPINFYPESTPLIELLSIMQRSNVKMVMIVDEYGGTSGLVTLQDLISEILGDESDATGSETIEFQMLDENTFLVQAKMNLEDVNEVLDLNLPVTDEYQTLGGFLLYQWQKIPQQGEVYHYDNLEFTIVAAQGPRLTQIRIHRIELPAMKKL</sequence>
<dbReference type="Pfam" id="PF03471">
    <property type="entry name" value="CorC_HlyC"/>
    <property type="match status" value="1"/>
</dbReference>
<evidence type="ECO:0000256" key="1">
    <source>
        <dbReference type="ARBA" id="ARBA00004651"/>
    </source>
</evidence>
<keyword evidence="5" id="KW-0677">Repeat</keyword>
<evidence type="ECO:0000256" key="3">
    <source>
        <dbReference type="ARBA" id="ARBA00022475"/>
    </source>
</evidence>
<gene>
    <name evidence="14" type="ORF">C7H19_21300</name>
</gene>
<dbReference type="Pfam" id="PF01595">
    <property type="entry name" value="CNNM"/>
    <property type="match status" value="1"/>
</dbReference>
<dbReference type="Gene3D" id="3.10.580.10">
    <property type="entry name" value="CBS-domain"/>
    <property type="match status" value="1"/>
</dbReference>
<evidence type="ECO:0000256" key="7">
    <source>
        <dbReference type="ARBA" id="ARBA00023122"/>
    </source>
</evidence>
<dbReference type="PANTHER" id="PTHR43099:SF2">
    <property type="entry name" value="UPF0053 PROTEIN YRKA"/>
    <property type="match status" value="1"/>
</dbReference>
<reference evidence="14 15" key="1">
    <citation type="submission" date="2018-03" db="EMBL/GenBank/DDBJ databases">
        <title>The ancient ancestry and fast evolution of plastids.</title>
        <authorList>
            <person name="Moore K.R."/>
            <person name="Magnabosco C."/>
            <person name="Momper L."/>
            <person name="Gold D.A."/>
            <person name="Bosak T."/>
            <person name="Fournier G.P."/>
        </authorList>
    </citation>
    <scope>NUCLEOTIDE SEQUENCE [LARGE SCALE GENOMIC DNA]</scope>
    <source>
        <strain evidence="14 15">CCALA 016</strain>
    </source>
</reference>
<keyword evidence="8 10" id="KW-0472">Membrane</keyword>
<dbReference type="AlphaFoldDB" id="A0A2T1LSD2"/>
<dbReference type="InterPro" id="IPR016169">
    <property type="entry name" value="FAD-bd_PCMH_sub2"/>
</dbReference>
<dbReference type="CDD" id="cd04590">
    <property type="entry name" value="CBS_pair_CorC_HlyC_assoc"/>
    <property type="match status" value="1"/>
</dbReference>
<dbReference type="InterPro" id="IPR044751">
    <property type="entry name" value="Ion_transp-like_CBS"/>
</dbReference>
<comment type="similarity">
    <text evidence="2">Belongs to the UPF0053 family.</text>
</comment>
<dbReference type="Gene3D" id="3.30.465.10">
    <property type="match status" value="1"/>
</dbReference>
<evidence type="ECO:0000256" key="10">
    <source>
        <dbReference type="PROSITE-ProRule" id="PRU01193"/>
    </source>
</evidence>
<evidence type="ECO:0008006" key="16">
    <source>
        <dbReference type="Google" id="ProtNLM"/>
    </source>
</evidence>
<keyword evidence="7 9" id="KW-0129">CBS domain</keyword>
<feature type="transmembrane region" description="Helical" evidence="11">
    <location>
        <begin position="6"/>
        <end position="31"/>
    </location>
</feature>